<dbReference type="Pfam" id="PF03061">
    <property type="entry name" value="4HBT"/>
    <property type="match status" value="1"/>
</dbReference>
<accession>A0ABV7VAI8</accession>
<proteinExistence type="inferred from homology"/>
<dbReference type="InterPro" id="IPR006683">
    <property type="entry name" value="Thioestr_dom"/>
</dbReference>
<gene>
    <name evidence="4" type="ORF">ACFOOQ_01410</name>
</gene>
<dbReference type="GO" id="GO:0016787">
    <property type="term" value="F:hydrolase activity"/>
    <property type="evidence" value="ECO:0007669"/>
    <property type="project" value="UniProtKB-KW"/>
</dbReference>
<dbReference type="EC" id="3.1.2.-" evidence="4"/>
<evidence type="ECO:0000313" key="5">
    <source>
        <dbReference type="Proteomes" id="UP001595711"/>
    </source>
</evidence>
<dbReference type="RefSeq" id="WP_379720666.1">
    <property type="nucleotide sequence ID" value="NZ_JBHRYJ010000001.1"/>
</dbReference>
<dbReference type="Proteomes" id="UP001595711">
    <property type="component" value="Unassembled WGS sequence"/>
</dbReference>
<dbReference type="SUPFAM" id="SSF54637">
    <property type="entry name" value="Thioesterase/thiol ester dehydrase-isomerase"/>
    <property type="match status" value="1"/>
</dbReference>
<feature type="domain" description="Thioesterase" evidence="3">
    <location>
        <begin position="51"/>
        <end position="119"/>
    </location>
</feature>
<organism evidence="4 5">
    <name type="scientific">Ferrovibrio xuzhouensis</name>
    <dbReference type="NCBI Taxonomy" id="1576914"/>
    <lineage>
        <taxon>Bacteria</taxon>
        <taxon>Pseudomonadati</taxon>
        <taxon>Pseudomonadota</taxon>
        <taxon>Alphaproteobacteria</taxon>
        <taxon>Rhodospirillales</taxon>
        <taxon>Rhodospirillaceae</taxon>
        <taxon>Ferrovibrio</taxon>
    </lineage>
</organism>
<evidence type="ECO:0000256" key="1">
    <source>
        <dbReference type="ARBA" id="ARBA00008324"/>
    </source>
</evidence>
<sequence length="138" mass="15065">MTFDPLAAGWKQRHGQGPFTQLVGPIFAKREADGASAYGLLAEERHTNSRGVVHGGMLMTFADHMLGWLVWDLVDRKPCATVALNSQFTAAVKPGDWVEMRGHVVRQTRSLIFVQGSMTVAGKTVFAAEGIWKVLGVN</sequence>
<keyword evidence="5" id="KW-1185">Reference proteome</keyword>
<dbReference type="Gene3D" id="3.10.129.10">
    <property type="entry name" value="Hotdog Thioesterase"/>
    <property type="match status" value="1"/>
</dbReference>
<keyword evidence="2 4" id="KW-0378">Hydrolase</keyword>
<comment type="caution">
    <text evidence="4">The sequence shown here is derived from an EMBL/GenBank/DDBJ whole genome shotgun (WGS) entry which is preliminary data.</text>
</comment>
<evidence type="ECO:0000259" key="3">
    <source>
        <dbReference type="Pfam" id="PF03061"/>
    </source>
</evidence>
<dbReference type="CDD" id="cd03443">
    <property type="entry name" value="PaaI_thioesterase"/>
    <property type="match status" value="1"/>
</dbReference>
<dbReference type="InterPro" id="IPR039298">
    <property type="entry name" value="ACOT13"/>
</dbReference>
<protein>
    <submittedName>
        <fullName evidence="4">PaaI family thioesterase</fullName>
        <ecNumber evidence="4">3.1.2.-</ecNumber>
    </submittedName>
</protein>
<dbReference type="InterPro" id="IPR029069">
    <property type="entry name" value="HotDog_dom_sf"/>
</dbReference>
<dbReference type="PANTHER" id="PTHR21660:SF1">
    <property type="entry name" value="ACYL-COENZYME A THIOESTERASE 13"/>
    <property type="match status" value="1"/>
</dbReference>
<reference evidence="5" key="1">
    <citation type="journal article" date="2019" name="Int. J. Syst. Evol. Microbiol.">
        <title>The Global Catalogue of Microorganisms (GCM) 10K type strain sequencing project: providing services to taxonomists for standard genome sequencing and annotation.</title>
        <authorList>
            <consortium name="The Broad Institute Genomics Platform"/>
            <consortium name="The Broad Institute Genome Sequencing Center for Infectious Disease"/>
            <person name="Wu L."/>
            <person name="Ma J."/>
        </authorList>
    </citation>
    <scope>NUCLEOTIDE SEQUENCE [LARGE SCALE GENOMIC DNA]</scope>
    <source>
        <strain evidence="5">KCTC 42182</strain>
    </source>
</reference>
<evidence type="ECO:0000256" key="2">
    <source>
        <dbReference type="ARBA" id="ARBA00022801"/>
    </source>
</evidence>
<comment type="similarity">
    <text evidence="1">Belongs to the thioesterase PaaI family.</text>
</comment>
<evidence type="ECO:0000313" key="4">
    <source>
        <dbReference type="EMBL" id="MFC3674179.1"/>
    </source>
</evidence>
<dbReference type="PANTHER" id="PTHR21660">
    <property type="entry name" value="THIOESTERASE SUPERFAMILY MEMBER-RELATED"/>
    <property type="match status" value="1"/>
</dbReference>
<name>A0ABV7VAI8_9PROT</name>
<dbReference type="EMBL" id="JBHRYJ010000001">
    <property type="protein sequence ID" value="MFC3674179.1"/>
    <property type="molecule type" value="Genomic_DNA"/>
</dbReference>